<name>A0AAV9C990_ACOCL</name>
<keyword evidence="6" id="KW-0325">Glycoprotein</keyword>
<evidence type="ECO:0000313" key="13">
    <source>
        <dbReference type="Proteomes" id="UP001180020"/>
    </source>
</evidence>
<dbReference type="PROSITE" id="PS51485">
    <property type="entry name" value="PHYTOCYANIN"/>
    <property type="match status" value="1"/>
</dbReference>
<evidence type="ECO:0000256" key="4">
    <source>
        <dbReference type="ARBA" id="ARBA00023136"/>
    </source>
</evidence>
<evidence type="ECO:0000313" key="12">
    <source>
        <dbReference type="EMBL" id="KAK1285715.1"/>
    </source>
</evidence>
<dbReference type="GO" id="GO:0009055">
    <property type="term" value="F:electron transfer activity"/>
    <property type="evidence" value="ECO:0007669"/>
    <property type="project" value="InterPro"/>
</dbReference>
<evidence type="ECO:0000256" key="9">
    <source>
        <dbReference type="ARBA" id="ARBA00037868"/>
    </source>
</evidence>
<dbReference type="FunFam" id="2.60.40.420:FF:000010">
    <property type="entry name" value="Early nodulin-like protein 1"/>
    <property type="match status" value="1"/>
</dbReference>
<dbReference type="GO" id="GO:0012505">
    <property type="term" value="C:endomembrane system"/>
    <property type="evidence" value="ECO:0007669"/>
    <property type="project" value="UniProtKB-SubCell"/>
</dbReference>
<dbReference type="Pfam" id="PF02298">
    <property type="entry name" value="Cu_bind_like"/>
    <property type="match status" value="1"/>
</dbReference>
<keyword evidence="4" id="KW-0472">Membrane</keyword>
<evidence type="ECO:0000256" key="3">
    <source>
        <dbReference type="ARBA" id="ARBA00022729"/>
    </source>
</evidence>
<keyword evidence="3 10" id="KW-0732">Signal</keyword>
<keyword evidence="13" id="KW-1185">Reference proteome</keyword>
<evidence type="ECO:0000259" key="11">
    <source>
        <dbReference type="PROSITE" id="PS51485"/>
    </source>
</evidence>
<organism evidence="12 13">
    <name type="scientific">Acorus calamus</name>
    <name type="common">Sweet flag</name>
    <dbReference type="NCBI Taxonomy" id="4465"/>
    <lineage>
        <taxon>Eukaryota</taxon>
        <taxon>Viridiplantae</taxon>
        <taxon>Streptophyta</taxon>
        <taxon>Embryophyta</taxon>
        <taxon>Tracheophyta</taxon>
        <taxon>Spermatophyta</taxon>
        <taxon>Magnoliopsida</taxon>
        <taxon>Liliopsida</taxon>
        <taxon>Acoraceae</taxon>
        <taxon>Acorus</taxon>
    </lineage>
</organism>
<sequence length="186" mass="20042">MAPKHQLLCALLVLLLANVWCYQYKVGDLDSWGLPTPANPKVYENWSLKHKFKIGDSLLFLYPPSQDSVIQVTEQAFNSCTIKDPILYTNDGNSVFNLTTPGNLYFISGKPGHCEKSQKLHVSVLLANGSAFFPSASAPTALPATSPAYPTVFGPSPPSSLGSRRFPRSVAAALAGAVSVILLCFI</sequence>
<gene>
    <name evidence="12" type="ORF">QJS10_CPB20g01685</name>
</gene>
<dbReference type="CDD" id="cd11019">
    <property type="entry name" value="OsENODL1_like"/>
    <property type="match status" value="1"/>
</dbReference>
<protein>
    <recommendedName>
        <fullName evidence="11">Phytocyanin domain-containing protein</fullName>
    </recommendedName>
</protein>
<comment type="similarity">
    <text evidence="8">Belongs to the early nodulin-like (ENODL) family.</text>
</comment>
<dbReference type="AlphaFoldDB" id="A0AAV9C990"/>
<dbReference type="GO" id="GO:0005886">
    <property type="term" value="C:plasma membrane"/>
    <property type="evidence" value="ECO:0007669"/>
    <property type="project" value="TreeGrafter"/>
</dbReference>
<dbReference type="InterPro" id="IPR039391">
    <property type="entry name" value="Phytocyanin-like"/>
</dbReference>
<evidence type="ECO:0000256" key="7">
    <source>
        <dbReference type="ARBA" id="ARBA00023288"/>
    </source>
</evidence>
<feature type="domain" description="Phytocyanin" evidence="11">
    <location>
        <begin position="22"/>
        <end position="126"/>
    </location>
</feature>
<dbReference type="SUPFAM" id="SSF49503">
    <property type="entry name" value="Cupredoxins"/>
    <property type="match status" value="1"/>
</dbReference>
<evidence type="ECO:0000256" key="6">
    <source>
        <dbReference type="ARBA" id="ARBA00023180"/>
    </source>
</evidence>
<dbReference type="PANTHER" id="PTHR33021">
    <property type="entry name" value="BLUE COPPER PROTEIN"/>
    <property type="match status" value="1"/>
</dbReference>
<dbReference type="EMBL" id="JAUJYO010000020">
    <property type="protein sequence ID" value="KAK1285715.1"/>
    <property type="molecule type" value="Genomic_DNA"/>
</dbReference>
<dbReference type="Proteomes" id="UP001180020">
    <property type="component" value="Unassembled WGS sequence"/>
</dbReference>
<dbReference type="InterPro" id="IPR041846">
    <property type="entry name" value="ENL_dom"/>
</dbReference>
<dbReference type="InterPro" id="IPR003245">
    <property type="entry name" value="Phytocyanin_dom"/>
</dbReference>
<evidence type="ECO:0000256" key="1">
    <source>
        <dbReference type="ARBA" id="ARBA00004589"/>
    </source>
</evidence>
<evidence type="ECO:0000256" key="8">
    <source>
        <dbReference type="ARBA" id="ARBA00035011"/>
    </source>
</evidence>
<feature type="chain" id="PRO_5043945044" description="Phytocyanin domain-containing protein" evidence="10">
    <location>
        <begin position="22"/>
        <end position="186"/>
    </location>
</feature>
<reference evidence="12" key="2">
    <citation type="submission" date="2023-06" db="EMBL/GenBank/DDBJ databases">
        <authorList>
            <person name="Ma L."/>
            <person name="Liu K.-W."/>
            <person name="Li Z."/>
            <person name="Hsiao Y.-Y."/>
            <person name="Qi Y."/>
            <person name="Fu T."/>
            <person name="Tang G."/>
            <person name="Zhang D."/>
            <person name="Sun W.-H."/>
            <person name="Liu D.-K."/>
            <person name="Li Y."/>
            <person name="Chen G.-Z."/>
            <person name="Liu X.-D."/>
            <person name="Liao X.-Y."/>
            <person name="Jiang Y.-T."/>
            <person name="Yu X."/>
            <person name="Hao Y."/>
            <person name="Huang J."/>
            <person name="Zhao X.-W."/>
            <person name="Ke S."/>
            <person name="Chen Y.-Y."/>
            <person name="Wu W.-L."/>
            <person name="Hsu J.-L."/>
            <person name="Lin Y.-F."/>
            <person name="Huang M.-D."/>
            <person name="Li C.-Y."/>
            <person name="Huang L."/>
            <person name="Wang Z.-W."/>
            <person name="Zhao X."/>
            <person name="Zhong W.-Y."/>
            <person name="Peng D.-H."/>
            <person name="Ahmad S."/>
            <person name="Lan S."/>
            <person name="Zhang J.-S."/>
            <person name="Tsai W.-C."/>
            <person name="Van De Peer Y."/>
            <person name="Liu Z.-J."/>
        </authorList>
    </citation>
    <scope>NUCLEOTIDE SEQUENCE</scope>
    <source>
        <strain evidence="12">CP</strain>
        <tissue evidence="12">Leaves</tissue>
    </source>
</reference>
<accession>A0AAV9C990</accession>
<keyword evidence="7" id="KW-0449">Lipoprotein</keyword>
<comment type="caution">
    <text evidence="12">The sequence shown here is derived from an EMBL/GenBank/DDBJ whole genome shotgun (WGS) entry which is preliminary data.</text>
</comment>
<dbReference type="Gene3D" id="2.60.40.420">
    <property type="entry name" value="Cupredoxins - blue copper proteins"/>
    <property type="match status" value="1"/>
</dbReference>
<evidence type="ECO:0000256" key="10">
    <source>
        <dbReference type="SAM" id="SignalP"/>
    </source>
</evidence>
<evidence type="ECO:0000256" key="5">
    <source>
        <dbReference type="ARBA" id="ARBA00023157"/>
    </source>
</evidence>
<evidence type="ECO:0000256" key="2">
    <source>
        <dbReference type="ARBA" id="ARBA00022622"/>
    </source>
</evidence>
<dbReference type="InterPro" id="IPR008972">
    <property type="entry name" value="Cupredoxin"/>
</dbReference>
<keyword evidence="2" id="KW-0336">GPI-anchor</keyword>
<keyword evidence="5" id="KW-1015">Disulfide bond</keyword>
<dbReference type="GO" id="GO:0098552">
    <property type="term" value="C:side of membrane"/>
    <property type="evidence" value="ECO:0007669"/>
    <property type="project" value="UniProtKB-KW"/>
</dbReference>
<reference evidence="12" key="1">
    <citation type="journal article" date="2023" name="Nat. Commun.">
        <title>Diploid and tetraploid genomes of Acorus and the evolution of monocots.</title>
        <authorList>
            <person name="Ma L."/>
            <person name="Liu K.W."/>
            <person name="Li Z."/>
            <person name="Hsiao Y.Y."/>
            <person name="Qi Y."/>
            <person name="Fu T."/>
            <person name="Tang G.D."/>
            <person name="Zhang D."/>
            <person name="Sun W.H."/>
            <person name="Liu D.K."/>
            <person name="Li Y."/>
            <person name="Chen G.Z."/>
            <person name="Liu X.D."/>
            <person name="Liao X.Y."/>
            <person name="Jiang Y.T."/>
            <person name="Yu X."/>
            <person name="Hao Y."/>
            <person name="Huang J."/>
            <person name="Zhao X.W."/>
            <person name="Ke S."/>
            <person name="Chen Y.Y."/>
            <person name="Wu W.L."/>
            <person name="Hsu J.L."/>
            <person name="Lin Y.F."/>
            <person name="Huang M.D."/>
            <person name="Li C.Y."/>
            <person name="Huang L."/>
            <person name="Wang Z.W."/>
            <person name="Zhao X."/>
            <person name="Zhong W.Y."/>
            <person name="Peng D.H."/>
            <person name="Ahmad S."/>
            <person name="Lan S."/>
            <person name="Zhang J.S."/>
            <person name="Tsai W.C."/>
            <person name="Van de Peer Y."/>
            <person name="Liu Z.J."/>
        </authorList>
    </citation>
    <scope>NUCLEOTIDE SEQUENCE</scope>
    <source>
        <strain evidence="12">CP</strain>
    </source>
</reference>
<proteinExistence type="inferred from homology"/>
<comment type="subcellular location">
    <subcellularLocation>
        <location evidence="9">Endomembrane system</location>
        <topology evidence="9">Lipid-anchor</topology>
    </subcellularLocation>
    <subcellularLocation>
        <location evidence="1">Membrane</location>
        <topology evidence="1">Lipid-anchor</topology>
        <topology evidence="1">GPI-anchor</topology>
    </subcellularLocation>
</comment>
<feature type="signal peptide" evidence="10">
    <location>
        <begin position="1"/>
        <end position="21"/>
    </location>
</feature>
<dbReference type="PANTHER" id="PTHR33021:SF44">
    <property type="entry name" value="EARLY NODULIN-LIKE PROTEIN 8"/>
    <property type="match status" value="1"/>
</dbReference>